<comment type="similarity">
    <text evidence="1">Belongs to the CWF19 family.</text>
</comment>
<evidence type="ECO:0000313" key="5">
    <source>
        <dbReference type="Proteomes" id="UP000288716"/>
    </source>
</evidence>
<evidence type="ECO:0000259" key="2">
    <source>
        <dbReference type="Pfam" id="PF04676"/>
    </source>
</evidence>
<gene>
    <name evidence="4" type="ORF">B4U80_00781</name>
</gene>
<dbReference type="GO" id="GO:0071014">
    <property type="term" value="C:post-mRNA release spliceosomal complex"/>
    <property type="evidence" value="ECO:0007669"/>
    <property type="project" value="TreeGrafter"/>
</dbReference>
<dbReference type="EMBL" id="NCKV01001627">
    <property type="protein sequence ID" value="RWS28014.1"/>
    <property type="molecule type" value="Genomic_DNA"/>
</dbReference>
<dbReference type="Pfam" id="PF04676">
    <property type="entry name" value="CwfJ_C_2"/>
    <property type="match status" value="1"/>
</dbReference>
<dbReference type="SUPFAM" id="SSF54197">
    <property type="entry name" value="HIT-like"/>
    <property type="match status" value="1"/>
</dbReference>
<reference evidence="4 5" key="1">
    <citation type="journal article" date="2018" name="Gigascience">
        <title>Genomes of trombidid mites reveal novel predicted allergens and laterally-transferred genes associated with secondary metabolism.</title>
        <authorList>
            <person name="Dong X."/>
            <person name="Chaisiri K."/>
            <person name="Xia D."/>
            <person name="Armstrong S.D."/>
            <person name="Fang Y."/>
            <person name="Donnelly M.J."/>
            <person name="Kadowaki T."/>
            <person name="McGarry J.W."/>
            <person name="Darby A.C."/>
            <person name="Makepeace B.L."/>
        </authorList>
    </citation>
    <scope>NUCLEOTIDE SEQUENCE [LARGE SCALE GENOMIC DNA]</scope>
    <source>
        <strain evidence="4">UoL-UT</strain>
    </source>
</reference>
<name>A0A443SKG3_9ACAR</name>
<dbReference type="PANTHER" id="PTHR12072:SF4">
    <property type="entry name" value="CWF19-LIKE PROTEIN 1"/>
    <property type="match status" value="1"/>
</dbReference>
<dbReference type="PANTHER" id="PTHR12072">
    <property type="entry name" value="CWF19, CELL CYCLE CONTROL PROTEIN"/>
    <property type="match status" value="1"/>
</dbReference>
<dbReference type="InterPro" id="IPR006767">
    <property type="entry name" value="Cwf19-like_C_dom-2"/>
</dbReference>
<evidence type="ECO:0000259" key="3">
    <source>
        <dbReference type="Pfam" id="PF04677"/>
    </source>
</evidence>
<dbReference type="STRING" id="299467.A0A443SKG3"/>
<organism evidence="4 5">
    <name type="scientific">Leptotrombidium deliense</name>
    <dbReference type="NCBI Taxonomy" id="299467"/>
    <lineage>
        <taxon>Eukaryota</taxon>
        <taxon>Metazoa</taxon>
        <taxon>Ecdysozoa</taxon>
        <taxon>Arthropoda</taxon>
        <taxon>Chelicerata</taxon>
        <taxon>Arachnida</taxon>
        <taxon>Acari</taxon>
        <taxon>Acariformes</taxon>
        <taxon>Trombidiformes</taxon>
        <taxon>Prostigmata</taxon>
        <taxon>Anystina</taxon>
        <taxon>Parasitengona</taxon>
        <taxon>Trombiculoidea</taxon>
        <taxon>Trombiculidae</taxon>
        <taxon>Leptotrombidium</taxon>
    </lineage>
</organism>
<evidence type="ECO:0000313" key="4">
    <source>
        <dbReference type="EMBL" id="RWS28014.1"/>
    </source>
</evidence>
<dbReference type="AlphaFoldDB" id="A0A443SKG3"/>
<dbReference type="OrthoDB" id="444325at2759"/>
<keyword evidence="5" id="KW-1185">Reference proteome</keyword>
<dbReference type="Proteomes" id="UP000288716">
    <property type="component" value="Unassembled WGS sequence"/>
</dbReference>
<evidence type="ECO:0000256" key="1">
    <source>
        <dbReference type="ARBA" id="ARBA00006795"/>
    </source>
</evidence>
<accession>A0A443SKG3</accession>
<dbReference type="VEuPathDB" id="VectorBase:LDEU004026"/>
<dbReference type="CDD" id="cd07380">
    <property type="entry name" value="MPP_CWF19_N"/>
    <property type="match status" value="1"/>
</dbReference>
<dbReference type="InterPro" id="IPR040194">
    <property type="entry name" value="Cwf19-like"/>
</dbReference>
<dbReference type="Gene3D" id="3.30.428.10">
    <property type="entry name" value="HIT-like"/>
    <property type="match status" value="1"/>
</dbReference>
<dbReference type="GO" id="GO:0000398">
    <property type="term" value="P:mRNA splicing, via spliceosome"/>
    <property type="evidence" value="ECO:0007669"/>
    <property type="project" value="TreeGrafter"/>
</dbReference>
<feature type="domain" description="Cwf19-like C-terminal" evidence="3">
    <location>
        <begin position="311"/>
        <end position="424"/>
    </location>
</feature>
<sequence>MAVRLLVVGDVNGNFNQCFDRVNNVNRKSGPFDILLCVGNFFGEKSFQDLTSSESDVTLPSVPTYILGPLNESQIASYKKSEDSIVDFETGFDLVDGITFLGKKGVLNTASGLKIAYLSGNYGEKSNEYTFNDEDVKHLILRGKSSTFVDILITSQWPKDITRHLPVCPPGVQEIESGSEFISKLAFTLKPRYHISTSAVYFERHPYRNHKIIQESARPVTRFISLADVGNKKKAKWVYAFNMTPSNKMNRSELIQQPTDTTECPYLGLDYIEVDETVSAANEKPNQYFYDMKRGTNDDFDFRGKRRGKHQYENQKPKDPCWFCLASPEVEKHLIVSIGDYSYLAMAKGGLVDDHLLIIPITHIRSVLEVGASDENVVKEFEKFKEALNNYFATKDEVVVYFERNFRSSHLQIQAVPIPKERTNFLKDLLIELSEERGHPLTEIEEDKQLKDVLNAGIPYFYVEVPSIKAKLYLKIHPGNGFPLQLGRELLAHPNILSAGDRIDWKQCALNKDAATQVTQQFRKRFESFDFTL</sequence>
<dbReference type="InterPro" id="IPR006768">
    <property type="entry name" value="Cwf19-like_C_dom-1"/>
</dbReference>
<proteinExistence type="inferred from homology"/>
<feature type="domain" description="Cwf19-like protein C-terminal" evidence="2">
    <location>
        <begin position="439"/>
        <end position="532"/>
    </location>
</feature>
<dbReference type="InterPro" id="IPR036265">
    <property type="entry name" value="HIT-like_sf"/>
</dbReference>
<comment type="caution">
    <text evidence="4">The sequence shown here is derived from an EMBL/GenBank/DDBJ whole genome shotgun (WGS) entry which is preliminary data.</text>
</comment>
<dbReference type="Pfam" id="PF04677">
    <property type="entry name" value="CwfJ_C_1"/>
    <property type="match status" value="1"/>
</dbReference>
<protein>
    <submittedName>
        <fullName evidence="4">CWF19-like protein 1</fullName>
    </submittedName>
</protein>
<dbReference type="GO" id="GO:0061632">
    <property type="term" value="F:RNA lariat debranching enzyme activator activity"/>
    <property type="evidence" value="ECO:0007669"/>
    <property type="project" value="TreeGrafter"/>
</dbReference>